<organism evidence="2">
    <name type="scientific">marine sediment metagenome</name>
    <dbReference type="NCBI Taxonomy" id="412755"/>
    <lineage>
        <taxon>unclassified sequences</taxon>
        <taxon>metagenomes</taxon>
        <taxon>ecological metagenomes</taxon>
    </lineage>
</organism>
<protein>
    <submittedName>
        <fullName evidence="2">Uncharacterized protein</fullName>
    </submittedName>
</protein>
<reference evidence="2" key="1">
    <citation type="journal article" date="2015" name="Nature">
        <title>Complex archaea that bridge the gap between prokaryotes and eukaryotes.</title>
        <authorList>
            <person name="Spang A."/>
            <person name="Saw J.H."/>
            <person name="Jorgensen S.L."/>
            <person name="Zaremba-Niedzwiedzka K."/>
            <person name="Martijn J."/>
            <person name="Lind A.E."/>
            <person name="van Eijk R."/>
            <person name="Schleper C."/>
            <person name="Guy L."/>
            <person name="Ettema T.J."/>
        </authorList>
    </citation>
    <scope>NUCLEOTIDE SEQUENCE</scope>
</reference>
<proteinExistence type="predicted"/>
<name>A0A0F9SER6_9ZZZZ</name>
<sequence length="71" mass="8667">MKDKQRRPNKKNSMRENRKHPYKKVRKVKQNHGINCSCKECKKVRTFLKRKEKKGEIYLSGLPEDLKKIRR</sequence>
<dbReference type="EMBL" id="LAZR01000476">
    <property type="protein sequence ID" value="KKN67350.1"/>
    <property type="molecule type" value="Genomic_DNA"/>
</dbReference>
<accession>A0A0F9SER6</accession>
<dbReference type="AlphaFoldDB" id="A0A0F9SER6"/>
<evidence type="ECO:0000313" key="2">
    <source>
        <dbReference type="EMBL" id="KKN67350.1"/>
    </source>
</evidence>
<gene>
    <name evidence="2" type="ORF">LCGC14_0462140</name>
</gene>
<comment type="caution">
    <text evidence="2">The sequence shown here is derived from an EMBL/GenBank/DDBJ whole genome shotgun (WGS) entry which is preliminary data.</text>
</comment>
<evidence type="ECO:0000256" key="1">
    <source>
        <dbReference type="SAM" id="MobiDB-lite"/>
    </source>
</evidence>
<feature type="region of interest" description="Disordered" evidence="1">
    <location>
        <begin position="1"/>
        <end position="28"/>
    </location>
</feature>